<organism evidence="3 4">
    <name type="scientific">Halohasta litchfieldiae</name>
    <dbReference type="NCBI Taxonomy" id="1073996"/>
    <lineage>
        <taxon>Archaea</taxon>
        <taxon>Methanobacteriati</taxon>
        <taxon>Methanobacteriota</taxon>
        <taxon>Stenosarchaea group</taxon>
        <taxon>Halobacteria</taxon>
        <taxon>Halobacteriales</taxon>
        <taxon>Haloferacaceae</taxon>
        <taxon>Halohasta</taxon>
    </lineage>
</organism>
<sequence>MSDGDTEGFSEGAAASDGDPRVLLAINAILSTMFGWTIVGGLSFLDVVAFDAINVATAAIVIFSLTYLLTMS</sequence>
<dbReference type="KEGG" id="hae:halTADL_0809"/>
<dbReference type="InterPro" id="IPR058420">
    <property type="entry name" value="DUF8107"/>
</dbReference>
<keyword evidence="1" id="KW-0812">Transmembrane</keyword>
<feature type="domain" description="DUF8107" evidence="2">
    <location>
        <begin position="2"/>
        <end position="71"/>
    </location>
</feature>
<keyword evidence="1" id="KW-1133">Transmembrane helix</keyword>
<keyword evidence="4" id="KW-1185">Reference proteome</keyword>
<proteinExistence type="predicted"/>
<protein>
    <recommendedName>
        <fullName evidence="2">DUF8107 domain-containing protein</fullName>
    </recommendedName>
</protein>
<evidence type="ECO:0000313" key="3">
    <source>
        <dbReference type="EMBL" id="SEI97764.1"/>
    </source>
</evidence>
<accession>A0A1H6V4A5</accession>
<dbReference type="AlphaFoldDB" id="A0A1H6V4A5"/>
<dbReference type="GeneID" id="35001623"/>
<dbReference type="OrthoDB" id="214676at2157"/>
<evidence type="ECO:0000313" key="4">
    <source>
        <dbReference type="Proteomes" id="UP000198888"/>
    </source>
</evidence>
<gene>
    <name evidence="3" type="ORF">SAMN05444271_11464</name>
</gene>
<dbReference type="RefSeq" id="WP_089672809.1">
    <property type="nucleotide sequence ID" value="NZ_CP024845.1"/>
</dbReference>
<dbReference type="Proteomes" id="UP000198888">
    <property type="component" value="Unassembled WGS sequence"/>
</dbReference>
<feature type="transmembrane region" description="Helical" evidence="1">
    <location>
        <begin position="22"/>
        <end position="45"/>
    </location>
</feature>
<keyword evidence="1" id="KW-0472">Membrane</keyword>
<dbReference type="EMBL" id="FNYR01000014">
    <property type="protein sequence ID" value="SEI97764.1"/>
    <property type="molecule type" value="Genomic_DNA"/>
</dbReference>
<feature type="transmembrane region" description="Helical" evidence="1">
    <location>
        <begin position="52"/>
        <end position="70"/>
    </location>
</feature>
<name>A0A1H6V4A5_9EURY</name>
<evidence type="ECO:0000256" key="1">
    <source>
        <dbReference type="SAM" id="Phobius"/>
    </source>
</evidence>
<accession>A0A2H4PZV6</accession>
<dbReference type="STRING" id="1073996.SAMN05444271_11464"/>
<dbReference type="Pfam" id="PF26409">
    <property type="entry name" value="DUF8107"/>
    <property type="match status" value="1"/>
</dbReference>
<evidence type="ECO:0000259" key="2">
    <source>
        <dbReference type="Pfam" id="PF26409"/>
    </source>
</evidence>
<reference evidence="3 4" key="1">
    <citation type="submission" date="2016-10" db="EMBL/GenBank/DDBJ databases">
        <authorList>
            <person name="de Groot N.N."/>
        </authorList>
    </citation>
    <scope>NUCLEOTIDE SEQUENCE [LARGE SCALE GENOMIC DNA]</scope>
    <source>
        <strain evidence="3 4">DSM 22187</strain>
    </source>
</reference>